<evidence type="ECO:0000313" key="1">
    <source>
        <dbReference type="EMBL" id="VDM71501.1"/>
    </source>
</evidence>
<dbReference type="EMBL" id="UYYB01020697">
    <property type="protein sequence ID" value="VDM71501.1"/>
    <property type="molecule type" value="Genomic_DNA"/>
</dbReference>
<proteinExistence type="predicted"/>
<protein>
    <submittedName>
        <fullName evidence="1">Uncharacterized protein</fullName>
    </submittedName>
</protein>
<organism evidence="1 2">
    <name type="scientific">Strongylus vulgaris</name>
    <name type="common">Blood worm</name>
    <dbReference type="NCBI Taxonomy" id="40348"/>
    <lineage>
        <taxon>Eukaryota</taxon>
        <taxon>Metazoa</taxon>
        <taxon>Ecdysozoa</taxon>
        <taxon>Nematoda</taxon>
        <taxon>Chromadorea</taxon>
        <taxon>Rhabditida</taxon>
        <taxon>Rhabditina</taxon>
        <taxon>Rhabditomorpha</taxon>
        <taxon>Strongyloidea</taxon>
        <taxon>Strongylidae</taxon>
        <taxon>Strongylus</taxon>
    </lineage>
</organism>
<accession>A0A3P7IE58</accession>
<dbReference type="AlphaFoldDB" id="A0A3P7IE58"/>
<gene>
    <name evidence="1" type="ORF">SVUK_LOCUS6499</name>
</gene>
<name>A0A3P7IE58_STRVU</name>
<keyword evidence="2" id="KW-1185">Reference proteome</keyword>
<dbReference type="Proteomes" id="UP000270094">
    <property type="component" value="Unassembled WGS sequence"/>
</dbReference>
<evidence type="ECO:0000313" key="2">
    <source>
        <dbReference type="Proteomes" id="UP000270094"/>
    </source>
</evidence>
<sequence>MRKATIRILAGRRSSQECGTHLASGFEFDPEAVSAKSRPHASVYARHHPSERSIAIRRTNIVRYLINKASLTEASLAGSLGTTDLITLPKFRRQVVVLPTNDGYTKCYVEAPQVSVEHENPNEVLMVTPQDLSVQYVYISLPVNL</sequence>
<dbReference type="OrthoDB" id="5856850at2759"/>
<reference evidence="1 2" key="1">
    <citation type="submission" date="2018-11" db="EMBL/GenBank/DDBJ databases">
        <authorList>
            <consortium name="Pathogen Informatics"/>
        </authorList>
    </citation>
    <scope>NUCLEOTIDE SEQUENCE [LARGE SCALE GENOMIC DNA]</scope>
</reference>